<evidence type="ECO:0000313" key="5">
    <source>
        <dbReference type="EMBL" id="EMG46483.1"/>
    </source>
</evidence>
<evidence type="ECO:0000256" key="3">
    <source>
        <dbReference type="SAM" id="SignalP"/>
    </source>
</evidence>
<feature type="transmembrane region" description="Helical" evidence="2">
    <location>
        <begin position="751"/>
        <end position="776"/>
    </location>
</feature>
<feature type="domain" description="TRP C-terminal" evidence="4">
    <location>
        <begin position="274"/>
        <end position="353"/>
    </location>
</feature>
<feature type="transmembrane region" description="Helical" evidence="2">
    <location>
        <begin position="400"/>
        <end position="425"/>
    </location>
</feature>
<dbReference type="PANTHER" id="PTHR31145">
    <property type="entry name" value="INTEGRAL MEMBRANE PROTEIN (AFU_ORTHOLOGUE AFUA_7G01610)"/>
    <property type="match status" value="1"/>
</dbReference>
<sequence length="963" mass="110678">MIRIYILLLILLSYLQPIHSALISSQLCSQNTQDFKLRPFIIDAAVDDENKKLKFFMNSQVANMRNSYSNNYTNVVISDVNYETNRYTTLHIELDFMGKVILRENKRFCEMIAVKNTTSYKSSPRFPQNDNDNNNTTNNNNGTVVLIDPFSSNPLQNDTLVNKRDVKIAEENLLFRNNVTEDLSTSNFTINQLFTNATGGLVQCPLYYNDSIILYYEADISDHFHKLGSYQVKFTVVSNDEKSEIIGCSNAYLTPVQPAVISNIIAIGVLVLMIVTAVVNIFTIAFSTYQESSNPFLFKASTICNPELLKQVDATVPGIITYLQYAFFIGGLDLAYPGFYQPMIGQIKWCALMGFSFVSTKGKKLKGYTDNIYMTLTAGGLASLTKYSSNNPVINNWPDFMVTFVIVTIIVIAFNQSFVIAKILLHKVKWIKSLSSNNIKFNNNNTNKTNFQGFSILSRKNLYLILGQVIHFFLIIFAMPFLILTTFQFLAANDINGKHRSNSNYGQLKHDVFSMSVPYDQLAIPSTVFTFGSQIGIEPTDSNAIKNLKNKEADDSGYRWNYEPGNVTDSLVNTSQQQFLNSTRLREDGTCDYLKISEVSVAFGSILFAAWIGICGFFIFHYLLKVRRFYKVKQSMNISRLYTSLKTLLIWAHLYQAYKPTRVNYVIYDLITLFLKSLVIGVLQNHGIIQVVCLNVISVVDLFALFIYQPYFVKNSWWSSKTLFPVARFLISMLCIPFIRQLEINESVKTYVAYIQLVIHAVVALVFCIQLLYWFFRTIYLIYQKFQNRRHADDFVNLKTSTADSLEDFHRQFVYKPLQPPPSYQTQFQNPDKHQSTTPQKNTLINEENGIEIVIEHADNRDYDEEEEEEDDNDFYYRRKSELILQSMANDENEINSYITSDEDLMPSSSSICSVNNFQQLEHESNLRKIKNDYKVREGDHIYKKYFTDDMIDPEIKEGWVSG</sequence>
<feature type="region of interest" description="Disordered" evidence="1">
    <location>
        <begin position="120"/>
        <end position="142"/>
    </location>
</feature>
<dbReference type="eggNOG" id="ENOG502S0RP">
    <property type="taxonomic scope" value="Eukaryota"/>
</dbReference>
<dbReference type="GO" id="GO:0016020">
    <property type="term" value="C:membrane"/>
    <property type="evidence" value="ECO:0007669"/>
    <property type="project" value="TreeGrafter"/>
</dbReference>
<feature type="transmembrane region" description="Helical" evidence="2">
    <location>
        <begin position="264"/>
        <end position="289"/>
    </location>
</feature>
<dbReference type="InterPro" id="IPR040241">
    <property type="entry name" value="TRP_Flc/Pkd2-like"/>
</dbReference>
<reference evidence="5 6" key="1">
    <citation type="submission" date="2013-02" db="EMBL/GenBank/DDBJ databases">
        <title>Genome sequence of Candida maltosa Xu316, a potential industrial strain for xylitol and ethanol production.</title>
        <authorList>
            <person name="Yu J."/>
            <person name="Wang Q."/>
            <person name="Geng X."/>
            <person name="Bao W."/>
            <person name="He P."/>
            <person name="Cai J."/>
        </authorList>
    </citation>
    <scope>NUCLEOTIDE SEQUENCE [LARGE SCALE GENOMIC DNA]</scope>
    <source>
        <strain evidence="6">Xu316</strain>
    </source>
</reference>
<proteinExistence type="predicted"/>
<feature type="transmembrane region" description="Helical" evidence="2">
    <location>
        <begin position="720"/>
        <end position="739"/>
    </location>
</feature>
<evidence type="ECO:0000256" key="2">
    <source>
        <dbReference type="SAM" id="Phobius"/>
    </source>
</evidence>
<feature type="chain" id="PRO_5004035084" description="TRP C-terminal domain-containing protein" evidence="3">
    <location>
        <begin position="21"/>
        <end position="963"/>
    </location>
</feature>
<comment type="caution">
    <text evidence="5">The sequence shown here is derived from an EMBL/GenBank/DDBJ whole genome shotgun (WGS) entry which is preliminary data.</text>
</comment>
<protein>
    <recommendedName>
        <fullName evidence="4">TRP C-terminal domain-containing protein</fullName>
    </recommendedName>
</protein>
<keyword evidence="2" id="KW-0472">Membrane</keyword>
<feature type="transmembrane region" description="Helical" evidence="2">
    <location>
        <begin position="688"/>
        <end position="708"/>
    </location>
</feature>
<dbReference type="InterPro" id="IPR010308">
    <property type="entry name" value="TRP_C"/>
</dbReference>
<feature type="transmembrane region" description="Helical" evidence="2">
    <location>
        <begin position="602"/>
        <end position="624"/>
    </location>
</feature>
<dbReference type="GO" id="GO:0055085">
    <property type="term" value="P:transmembrane transport"/>
    <property type="evidence" value="ECO:0007669"/>
    <property type="project" value="TreeGrafter"/>
</dbReference>
<keyword evidence="2" id="KW-1133">Transmembrane helix</keyword>
<feature type="domain" description="TRP C-terminal" evidence="4">
    <location>
        <begin position="394"/>
        <end position="789"/>
    </location>
</feature>
<evidence type="ECO:0000256" key="1">
    <source>
        <dbReference type="SAM" id="MobiDB-lite"/>
    </source>
</evidence>
<dbReference type="Pfam" id="PF06011">
    <property type="entry name" value="TRP"/>
    <property type="match status" value="2"/>
</dbReference>
<feature type="transmembrane region" description="Helical" evidence="2">
    <location>
        <begin position="462"/>
        <end position="483"/>
    </location>
</feature>
<evidence type="ECO:0000313" key="6">
    <source>
        <dbReference type="Proteomes" id="UP000011777"/>
    </source>
</evidence>
<keyword evidence="3" id="KW-0732">Signal</keyword>
<dbReference type="OMA" id="CPLYYND"/>
<feature type="compositionally biased region" description="Low complexity" evidence="1">
    <location>
        <begin position="129"/>
        <end position="141"/>
    </location>
</feature>
<dbReference type="PANTHER" id="PTHR31145:SF6">
    <property type="entry name" value="INTEGRAL MEMBRANE PROTEIN (AFU_ORTHOLOGUE AFUA_7G01610)"/>
    <property type="match status" value="1"/>
</dbReference>
<keyword evidence="2" id="KW-0812">Transmembrane</keyword>
<dbReference type="EMBL" id="AOGT01001990">
    <property type="protein sequence ID" value="EMG46483.1"/>
    <property type="molecule type" value="Genomic_DNA"/>
</dbReference>
<feature type="region of interest" description="Disordered" evidence="1">
    <location>
        <begin position="824"/>
        <end position="843"/>
    </location>
</feature>
<accession>M3J3K6</accession>
<dbReference type="STRING" id="1245528.M3J3K6"/>
<name>M3J3K6_CANMX</name>
<feature type="signal peptide" evidence="3">
    <location>
        <begin position="1"/>
        <end position="20"/>
    </location>
</feature>
<dbReference type="OrthoDB" id="5312224at2759"/>
<keyword evidence="6" id="KW-1185">Reference proteome</keyword>
<dbReference type="Proteomes" id="UP000011777">
    <property type="component" value="Unassembled WGS sequence"/>
</dbReference>
<dbReference type="HOGENOM" id="CLU_015499_0_0_1"/>
<gene>
    <name evidence="5" type="ORF">G210_3273</name>
</gene>
<dbReference type="AlphaFoldDB" id="M3J3K6"/>
<evidence type="ECO:0000259" key="4">
    <source>
        <dbReference type="Pfam" id="PF06011"/>
    </source>
</evidence>
<feature type="transmembrane region" description="Helical" evidence="2">
    <location>
        <begin position="665"/>
        <end position="682"/>
    </location>
</feature>
<organism evidence="5 6">
    <name type="scientific">Candida maltosa (strain Xu316)</name>
    <name type="common">Yeast</name>
    <dbReference type="NCBI Taxonomy" id="1245528"/>
    <lineage>
        <taxon>Eukaryota</taxon>
        <taxon>Fungi</taxon>
        <taxon>Dikarya</taxon>
        <taxon>Ascomycota</taxon>
        <taxon>Saccharomycotina</taxon>
        <taxon>Pichiomycetes</taxon>
        <taxon>Debaryomycetaceae</taxon>
        <taxon>Candida/Lodderomyces clade</taxon>
        <taxon>Candida</taxon>
    </lineage>
</organism>